<evidence type="ECO:0000313" key="2">
    <source>
        <dbReference type="EMBL" id="MFD1544812.1"/>
    </source>
</evidence>
<dbReference type="PANTHER" id="PTHR44103:SF1">
    <property type="entry name" value="PROPROTEIN CONVERTASE P"/>
    <property type="match status" value="1"/>
</dbReference>
<gene>
    <name evidence="2" type="ORF">ACFSJ0_47760</name>
</gene>
<dbReference type="RefSeq" id="WP_219528807.1">
    <property type="nucleotide sequence ID" value="NZ_JAHKRM010000005.1"/>
</dbReference>
<sequence>MTRTFARHAATAMLTTFAIVALSPSGHAAADPTGPPTGRVTASYATAACDPNGTTSGDAALATQLNGVLTATMKGYMTAYRVSCARMIVKAARDRGLAPRAAVIAVTTTIVESTIQNISETVDHDSLGLFQQRASWGSAAERLNPIWATNAFLDKMIREYPNNAWKTAPIGEVCQAVQVSAYPDRYQPQAGDAQKIVDALWKPRSSQSADFNADGVGDIFSAATGTLTVWNGKGSNNFASAVEIGPGWGSYSKPIAGDFNDDGISDLAAVKDGSTLTIWNGKGDNNFSSGVEVGPGWALYDSTLTSLGDVNGDGHTDIAAVREGTGTLYLWNGKGDNNFASAVEVGPGWAAFSKPVGGDFNGDGIGDLAAVKDGSMLTVWNGKGDNNFGSAVEVGPGWALYDSTLMSLGDVNGDGHTDIAAVREGTGTLYLWNGKGDNNFGSATELGPGWAPYF</sequence>
<dbReference type="PANTHER" id="PTHR44103">
    <property type="entry name" value="PROPROTEIN CONVERTASE P"/>
    <property type="match status" value="1"/>
</dbReference>
<evidence type="ECO:0000313" key="3">
    <source>
        <dbReference type="Proteomes" id="UP001597097"/>
    </source>
</evidence>
<comment type="caution">
    <text evidence="2">The sequence shown here is derived from an EMBL/GenBank/DDBJ whole genome shotgun (WGS) entry which is preliminary data.</text>
</comment>
<reference evidence="3" key="1">
    <citation type="journal article" date="2019" name="Int. J. Syst. Evol. Microbiol.">
        <title>The Global Catalogue of Microorganisms (GCM) 10K type strain sequencing project: providing services to taxonomists for standard genome sequencing and annotation.</title>
        <authorList>
            <consortium name="The Broad Institute Genomics Platform"/>
            <consortium name="The Broad Institute Genome Sequencing Center for Infectious Disease"/>
            <person name="Wu L."/>
            <person name="Ma J."/>
        </authorList>
    </citation>
    <scope>NUCLEOTIDE SEQUENCE [LARGE SCALE GENOMIC DNA]</scope>
    <source>
        <strain evidence="3">CGMCC 1.15399</strain>
    </source>
</reference>
<dbReference type="Pfam" id="PF13517">
    <property type="entry name" value="FG-GAP_3"/>
    <property type="match status" value="3"/>
</dbReference>
<dbReference type="EMBL" id="JBHUCM010000045">
    <property type="protein sequence ID" value="MFD1544812.1"/>
    <property type="molecule type" value="Genomic_DNA"/>
</dbReference>
<accession>A0ABW4GPX1</accession>
<proteinExistence type="predicted"/>
<protein>
    <submittedName>
        <fullName evidence="2">FG-GAP repeat domain-containing protein</fullName>
    </submittedName>
</protein>
<evidence type="ECO:0000256" key="1">
    <source>
        <dbReference type="SAM" id="SignalP"/>
    </source>
</evidence>
<name>A0ABW4GPX1_9ACTN</name>
<dbReference type="Proteomes" id="UP001597097">
    <property type="component" value="Unassembled WGS sequence"/>
</dbReference>
<feature type="signal peptide" evidence="1">
    <location>
        <begin position="1"/>
        <end position="28"/>
    </location>
</feature>
<feature type="chain" id="PRO_5047305394" evidence="1">
    <location>
        <begin position="29"/>
        <end position="454"/>
    </location>
</feature>
<organism evidence="2 3">
    <name type="scientific">Nonomuraea guangzhouensis</name>
    <dbReference type="NCBI Taxonomy" id="1291555"/>
    <lineage>
        <taxon>Bacteria</taxon>
        <taxon>Bacillati</taxon>
        <taxon>Actinomycetota</taxon>
        <taxon>Actinomycetes</taxon>
        <taxon>Streptosporangiales</taxon>
        <taxon>Streptosporangiaceae</taxon>
        <taxon>Nonomuraea</taxon>
    </lineage>
</organism>
<keyword evidence="3" id="KW-1185">Reference proteome</keyword>
<keyword evidence="1" id="KW-0732">Signal</keyword>
<dbReference type="InterPro" id="IPR013517">
    <property type="entry name" value="FG-GAP"/>
</dbReference>